<name>A0AAF3FQS1_9BILA</name>
<evidence type="ECO:0000313" key="1">
    <source>
        <dbReference type="Proteomes" id="UP000887575"/>
    </source>
</evidence>
<keyword evidence="1" id="KW-1185">Reference proteome</keyword>
<dbReference type="Pfam" id="PF01684">
    <property type="entry name" value="ET"/>
    <property type="match status" value="8"/>
</dbReference>
<protein>
    <submittedName>
        <fullName evidence="2">Uncharacterized protein</fullName>
    </submittedName>
</protein>
<accession>A0AAF3FQS1</accession>
<sequence length="1293" mass="137638">MINGLLRGVPKCTSVSVNSRGHFGIEAFEGQLAMLCWIHPLRTPTTTISRRLAEIRCRAMETDCRHSDHLQWCYGLELLLQIDETMSRTEYNGRLLHDFLRFWSESGTPVRPAAGAPDDRSPIACYSGLGINNIVLTDANSVHDLSRQLCIATFSTSLQGQSLPSRQFTRVIRCLSCATLGTNWQMQHDSKRQYFDDFSLAAAVIGTTALSHSTTDKLGLDVIRFHNSWEPRCPALALVSPFKPPPTVPIFSATSAPPDYLCDTLPKMHDQCVALLTTPFVEDAVAMIRATVTARTTTRFNRTCHRLEHRSLATVGLLSTENCSRIETRSITCRGQVRLNYAHYTVARKRRQRDTLRVRSSDDLRFVQRQQRLPAAHERTRQWMLPVDGTTVLTLTKTKLKLSRGDMQCFVGFALEGSKNGTYGSTGSCDGQCASVQTTVNSVNTWFFFCATNRVCDGLNMTNDCDTLFNSNGRFIKACCCSDSNNCNISNAHVVETKPQLLPQLPQRYRPLLVMLVSTSWANSSPHRIVIQTCFGECASFTYASTFNDQTVRATIFSCDPVALCSQFGLDGTCATVGQIQECYQADSSSTVISGCCCGSDDCLDTSTGLIKPQVSTSKQCFVGLSVTGPAYNGTYGEPGRCDGQCGSIETSDSYMTCVGSCASVSYSTSFMNTSYTTTVFSCDPVAICAIFGQAGDGCGTLIPDDSTTIGGCCCSWDDCIDTSNGLIKPVPKLASQCFVGLAATGPSYNGSCGELGKCDGQCGTIITSSFWVSYTTSLMNNSVTATVFSCDPVAICSVFGQVGDGCGKLYPDNSTTIGGCCCSWDDCIDKTNGMIKPPPTPQGNNQCFVGFSLAGPVSNVTYGQSVTGCDGQCGTMSSSVNGHNAYAFFCASNTLCGTLSLVNTCRNIKNDANQPITGCCCNNGDNCNINNQQVLPGPTGVPTTAPGTTPIACFSGMSLGVGNTSALVTPDNSYQACFGSCSSLSLTTVFSNYSVSATVFSCDPVSVCNVFQDNGKSCGTFDADNVTSVAGCCCSWDDCIDKTNGMIKPPPTPQGNNQCFVGFSLVGPVSNVTYGQSVTGCDGQCGTMSSSVNGHNAYAFFCASNTLCGSLSLVNTCRNIKNDANQPITGCCCNSGDNCNIKNQQVLPGPTGVPTTAPGTPPIACFSGMSLGIGNTSALVTPDNSYQACFGSCSSLSLMTVFSNYSVSATVFSCDPVSVCNVFQDNGKSCGTFDADNVTSVAGCCCGWNDCIDKTNGQIRTTTAPPESATKSSSYPSFLIVLALSLTKILLA</sequence>
<organism evidence="1 2">
    <name type="scientific">Mesorhabditis belari</name>
    <dbReference type="NCBI Taxonomy" id="2138241"/>
    <lineage>
        <taxon>Eukaryota</taxon>
        <taxon>Metazoa</taxon>
        <taxon>Ecdysozoa</taxon>
        <taxon>Nematoda</taxon>
        <taxon>Chromadorea</taxon>
        <taxon>Rhabditida</taxon>
        <taxon>Rhabditina</taxon>
        <taxon>Rhabditomorpha</taxon>
        <taxon>Rhabditoidea</taxon>
        <taxon>Rhabditidae</taxon>
        <taxon>Mesorhabditinae</taxon>
        <taxon>Mesorhabditis</taxon>
    </lineage>
</organism>
<dbReference type="Proteomes" id="UP000887575">
    <property type="component" value="Unassembled WGS sequence"/>
</dbReference>
<dbReference type="InterPro" id="IPR002603">
    <property type="entry name" value="ET_repeat"/>
</dbReference>
<proteinExistence type="predicted"/>
<dbReference type="WBParaSite" id="MBELARI_LOCUS9348">
    <property type="protein sequence ID" value="MBELARI_LOCUS9348"/>
    <property type="gene ID" value="MBELARI_LOCUS9348"/>
</dbReference>
<evidence type="ECO:0000313" key="2">
    <source>
        <dbReference type="WBParaSite" id="MBELARI_LOCUS9348"/>
    </source>
</evidence>
<reference evidence="2" key="1">
    <citation type="submission" date="2024-02" db="UniProtKB">
        <authorList>
            <consortium name="WormBaseParasite"/>
        </authorList>
    </citation>
    <scope>IDENTIFICATION</scope>
</reference>